<dbReference type="AlphaFoldDB" id="A0AAW9DSW4"/>
<gene>
    <name evidence="2" type="ORF">SIL87_13500</name>
</gene>
<evidence type="ECO:0000259" key="1">
    <source>
        <dbReference type="Pfam" id="PF13466"/>
    </source>
</evidence>
<keyword evidence="3" id="KW-1185">Reference proteome</keyword>
<proteinExistence type="predicted"/>
<reference evidence="2 3" key="1">
    <citation type="submission" date="2023-11" db="EMBL/GenBank/DDBJ databases">
        <title>MicrobeMod: A computational toolkit for identifying prokaryotic methylation and restriction-modification with nanopore sequencing.</title>
        <authorList>
            <person name="Crits-Christoph A."/>
            <person name="Kang S.C."/>
            <person name="Lee H."/>
            <person name="Ostrov N."/>
        </authorList>
    </citation>
    <scope>NUCLEOTIDE SEQUENCE [LARGE SCALE GENOMIC DNA]</scope>
    <source>
        <strain evidence="2 3">DSMZ 700</strain>
    </source>
</reference>
<name>A0AAW9DSW4_ACIAO</name>
<accession>A0AAW9DSW4</accession>
<dbReference type="EMBL" id="JAWXYB010000018">
    <property type="protein sequence ID" value="MDX5931778.1"/>
    <property type="molecule type" value="Genomic_DNA"/>
</dbReference>
<dbReference type="Pfam" id="PF13466">
    <property type="entry name" value="STAS_2"/>
    <property type="match status" value="1"/>
</dbReference>
<dbReference type="SUPFAM" id="SSF52091">
    <property type="entry name" value="SpoIIaa-like"/>
    <property type="match status" value="1"/>
</dbReference>
<dbReference type="RefSeq" id="WP_319614666.1">
    <property type="nucleotide sequence ID" value="NZ_JAWXYB010000018.1"/>
</dbReference>
<dbReference type="InterPro" id="IPR036513">
    <property type="entry name" value="STAS_dom_sf"/>
</dbReference>
<protein>
    <submittedName>
        <fullName evidence="2">STAS domain-containing protein</fullName>
    </submittedName>
</protein>
<organism evidence="2 3">
    <name type="scientific">Acidiphilium acidophilum</name>
    <name type="common">Thiobacillus acidophilus</name>
    <dbReference type="NCBI Taxonomy" id="76588"/>
    <lineage>
        <taxon>Bacteria</taxon>
        <taxon>Pseudomonadati</taxon>
        <taxon>Pseudomonadota</taxon>
        <taxon>Alphaproteobacteria</taxon>
        <taxon>Acetobacterales</taxon>
        <taxon>Acidocellaceae</taxon>
        <taxon>Acidiphilium</taxon>
    </lineage>
</organism>
<sequence>MTRRTRIAKSNGKSIGKMKIRLDPVLDIKAAAPLYALLSSRRGGDLAIDASAVERIGGQCLQVLLAARARWEADQRRFLIEGFSPDVIATLRLMGIEPAAFDHRRETDA</sequence>
<dbReference type="InterPro" id="IPR058548">
    <property type="entry name" value="MlaB-like_STAS"/>
</dbReference>
<evidence type="ECO:0000313" key="3">
    <source>
        <dbReference type="Proteomes" id="UP001279553"/>
    </source>
</evidence>
<evidence type="ECO:0000313" key="2">
    <source>
        <dbReference type="EMBL" id="MDX5931778.1"/>
    </source>
</evidence>
<dbReference type="Proteomes" id="UP001279553">
    <property type="component" value="Unassembled WGS sequence"/>
</dbReference>
<feature type="domain" description="MlaB-like STAS" evidence="1">
    <location>
        <begin position="20"/>
        <end position="96"/>
    </location>
</feature>
<comment type="caution">
    <text evidence="2">The sequence shown here is derived from an EMBL/GenBank/DDBJ whole genome shotgun (WGS) entry which is preliminary data.</text>
</comment>
<dbReference type="Gene3D" id="3.30.750.24">
    <property type="entry name" value="STAS domain"/>
    <property type="match status" value="1"/>
</dbReference>